<dbReference type="KEGG" id="orp:MOP44_18870"/>
<evidence type="ECO:0000256" key="1">
    <source>
        <dbReference type="ARBA" id="ARBA00004651"/>
    </source>
</evidence>
<keyword evidence="3 6" id="KW-0812">Transmembrane</keyword>
<dbReference type="RefSeq" id="WP_260791809.1">
    <property type="nucleotide sequence ID" value="NZ_CP093313.1"/>
</dbReference>
<evidence type="ECO:0000256" key="6">
    <source>
        <dbReference type="SAM" id="Phobius"/>
    </source>
</evidence>
<dbReference type="PANTHER" id="PTHR30086:SF20">
    <property type="entry name" value="ARGININE EXPORTER PROTEIN ARGO-RELATED"/>
    <property type="match status" value="1"/>
</dbReference>
<evidence type="ECO:0000256" key="5">
    <source>
        <dbReference type="ARBA" id="ARBA00023136"/>
    </source>
</evidence>
<dbReference type="PIRSF" id="PIRSF006324">
    <property type="entry name" value="LeuE"/>
    <property type="match status" value="1"/>
</dbReference>
<reference evidence="7" key="1">
    <citation type="submission" date="2021-04" db="EMBL/GenBank/DDBJ databases">
        <title>Phylogenetic analysis of Acidobacteriaceae.</title>
        <authorList>
            <person name="Qiu L."/>
            <person name="Zhang Q."/>
        </authorList>
    </citation>
    <scope>NUCLEOTIDE SEQUENCE</scope>
    <source>
        <strain evidence="7">DSM 25168</strain>
    </source>
</reference>
<evidence type="ECO:0000256" key="3">
    <source>
        <dbReference type="ARBA" id="ARBA00022692"/>
    </source>
</evidence>
<dbReference type="Pfam" id="PF01810">
    <property type="entry name" value="LysE"/>
    <property type="match status" value="1"/>
</dbReference>
<protein>
    <submittedName>
        <fullName evidence="7">LysE family translocator</fullName>
    </submittedName>
</protein>
<dbReference type="PANTHER" id="PTHR30086">
    <property type="entry name" value="ARGININE EXPORTER PROTEIN ARGO"/>
    <property type="match status" value="1"/>
</dbReference>
<gene>
    <name evidence="7" type="ORF">MOP44_18870</name>
</gene>
<sequence length="208" mass="22151">MLDTHLLVLFLAAATLLAVTPGPGIFYVLTRTLAGGKREGMLSSFGTFGGGLIHVVAAALGLSAVLAASATAFAVVKYAGALYLVWLGFRMIRTRNVPMDEPSETPKRNHPFRQGVMTELLNPKTALFFLSFLPQFVNPALGHAVVQFLLLGLISVTLNTTADVLVVSFAAPIGTRLRSSARFRRNQRVASGIGMMGLGAFVAFGDTR</sequence>
<keyword evidence="4 6" id="KW-1133">Transmembrane helix</keyword>
<keyword evidence="5 6" id="KW-0472">Membrane</keyword>
<feature type="transmembrane region" description="Helical" evidence="6">
    <location>
        <begin position="41"/>
        <end position="60"/>
    </location>
</feature>
<dbReference type="GO" id="GO:0015171">
    <property type="term" value="F:amino acid transmembrane transporter activity"/>
    <property type="evidence" value="ECO:0007669"/>
    <property type="project" value="TreeGrafter"/>
</dbReference>
<dbReference type="GO" id="GO:0005886">
    <property type="term" value="C:plasma membrane"/>
    <property type="evidence" value="ECO:0007669"/>
    <property type="project" value="UniProtKB-SubCell"/>
</dbReference>
<evidence type="ECO:0000313" key="8">
    <source>
        <dbReference type="Proteomes" id="UP001059380"/>
    </source>
</evidence>
<comment type="subcellular location">
    <subcellularLocation>
        <location evidence="1">Cell membrane</location>
        <topology evidence="1">Multi-pass membrane protein</topology>
    </subcellularLocation>
</comment>
<evidence type="ECO:0000256" key="4">
    <source>
        <dbReference type="ARBA" id="ARBA00022989"/>
    </source>
</evidence>
<dbReference type="EMBL" id="CP093313">
    <property type="protein sequence ID" value="UWZ82622.1"/>
    <property type="molecule type" value="Genomic_DNA"/>
</dbReference>
<feature type="transmembrane region" description="Helical" evidence="6">
    <location>
        <begin position="66"/>
        <end position="89"/>
    </location>
</feature>
<name>A0A9J7BNX8_9BACT</name>
<feature type="transmembrane region" description="Helical" evidence="6">
    <location>
        <begin position="189"/>
        <end position="205"/>
    </location>
</feature>
<evidence type="ECO:0000256" key="2">
    <source>
        <dbReference type="ARBA" id="ARBA00022475"/>
    </source>
</evidence>
<keyword evidence="2" id="KW-1003">Cell membrane</keyword>
<keyword evidence="8" id="KW-1185">Reference proteome</keyword>
<dbReference type="AlphaFoldDB" id="A0A9J7BNX8"/>
<accession>A0A9J7BNX8</accession>
<dbReference type="Proteomes" id="UP001059380">
    <property type="component" value="Chromosome"/>
</dbReference>
<feature type="transmembrane region" description="Helical" evidence="6">
    <location>
        <begin position="156"/>
        <end position="177"/>
    </location>
</feature>
<feature type="transmembrane region" description="Helical" evidence="6">
    <location>
        <begin position="6"/>
        <end position="29"/>
    </location>
</feature>
<proteinExistence type="predicted"/>
<evidence type="ECO:0000313" key="7">
    <source>
        <dbReference type="EMBL" id="UWZ82622.1"/>
    </source>
</evidence>
<organism evidence="7 8">
    <name type="scientific">Occallatibacter riparius</name>
    <dbReference type="NCBI Taxonomy" id="1002689"/>
    <lineage>
        <taxon>Bacteria</taxon>
        <taxon>Pseudomonadati</taxon>
        <taxon>Acidobacteriota</taxon>
        <taxon>Terriglobia</taxon>
        <taxon>Terriglobales</taxon>
        <taxon>Acidobacteriaceae</taxon>
        <taxon>Occallatibacter</taxon>
    </lineage>
</organism>
<dbReference type="InterPro" id="IPR001123">
    <property type="entry name" value="LeuE-type"/>
</dbReference>